<comment type="caution">
    <text evidence="2">The sequence shown here is derived from an EMBL/GenBank/DDBJ whole genome shotgun (WGS) entry which is preliminary data.</text>
</comment>
<name>A0A0F9QES0_9ZZZZ</name>
<protein>
    <submittedName>
        <fullName evidence="2">Uncharacterized protein</fullName>
    </submittedName>
</protein>
<sequence length="130" mass="15670">MMIAVYLNKCFKCYNDFIFSNGVIHESEDRSFFTVSKSKVKISLTLPAEKIYIGQIFKKIDKMRKHLKPNKTWRNFEYVASIGMEHKIIPHPFFSSNSLYDKKNSMQKFSFLFYIFDFSYLLYVKIFYLY</sequence>
<evidence type="ECO:0000313" key="2">
    <source>
        <dbReference type="EMBL" id="KKN41029.1"/>
    </source>
</evidence>
<keyword evidence="1" id="KW-0472">Membrane</keyword>
<keyword evidence="1" id="KW-0812">Transmembrane</keyword>
<evidence type="ECO:0000256" key="1">
    <source>
        <dbReference type="SAM" id="Phobius"/>
    </source>
</evidence>
<proteinExistence type="predicted"/>
<organism evidence="2">
    <name type="scientific">marine sediment metagenome</name>
    <dbReference type="NCBI Taxonomy" id="412755"/>
    <lineage>
        <taxon>unclassified sequences</taxon>
        <taxon>metagenomes</taxon>
        <taxon>ecological metagenomes</taxon>
    </lineage>
</organism>
<accession>A0A0F9QES0</accession>
<keyword evidence="1" id="KW-1133">Transmembrane helix</keyword>
<gene>
    <name evidence="2" type="ORF">LCGC14_0727490</name>
</gene>
<dbReference type="EMBL" id="LAZR01001672">
    <property type="protein sequence ID" value="KKN41029.1"/>
    <property type="molecule type" value="Genomic_DNA"/>
</dbReference>
<feature type="transmembrane region" description="Helical" evidence="1">
    <location>
        <begin position="111"/>
        <end position="129"/>
    </location>
</feature>
<reference evidence="2" key="1">
    <citation type="journal article" date="2015" name="Nature">
        <title>Complex archaea that bridge the gap between prokaryotes and eukaryotes.</title>
        <authorList>
            <person name="Spang A."/>
            <person name="Saw J.H."/>
            <person name="Jorgensen S.L."/>
            <person name="Zaremba-Niedzwiedzka K."/>
            <person name="Martijn J."/>
            <person name="Lind A.E."/>
            <person name="van Eijk R."/>
            <person name="Schleper C."/>
            <person name="Guy L."/>
            <person name="Ettema T.J."/>
        </authorList>
    </citation>
    <scope>NUCLEOTIDE SEQUENCE</scope>
</reference>
<dbReference type="AlphaFoldDB" id="A0A0F9QES0"/>